<accession>A0A438BUZ9</accession>
<protein>
    <submittedName>
        <fullName evidence="2">Uncharacterized protein</fullName>
    </submittedName>
</protein>
<evidence type="ECO:0000313" key="3">
    <source>
        <dbReference type="Proteomes" id="UP000288805"/>
    </source>
</evidence>
<feature type="region of interest" description="Disordered" evidence="1">
    <location>
        <begin position="23"/>
        <end position="42"/>
    </location>
</feature>
<dbReference type="Proteomes" id="UP000288805">
    <property type="component" value="Unassembled WGS sequence"/>
</dbReference>
<reference evidence="2 3" key="1">
    <citation type="journal article" date="2018" name="PLoS Genet.">
        <title>Population sequencing reveals clonal diversity and ancestral inbreeding in the grapevine cultivar Chardonnay.</title>
        <authorList>
            <person name="Roach M.J."/>
            <person name="Johnson D.L."/>
            <person name="Bohlmann J."/>
            <person name="van Vuuren H.J."/>
            <person name="Jones S.J."/>
            <person name="Pretorius I.S."/>
            <person name="Schmidt S.A."/>
            <person name="Borneman A.R."/>
        </authorList>
    </citation>
    <scope>NUCLEOTIDE SEQUENCE [LARGE SCALE GENOMIC DNA]</scope>
    <source>
        <strain evidence="3">cv. Chardonnay</strain>
        <tissue evidence="2">Leaf</tissue>
    </source>
</reference>
<evidence type="ECO:0000256" key="1">
    <source>
        <dbReference type="SAM" id="MobiDB-lite"/>
    </source>
</evidence>
<gene>
    <name evidence="2" type="ORF">CK203_092619</name>
</gene>
<dbReference type="AlphaFoldDB" id="A0A438BUZ9"/>
<comment type="caution">
    <text evidence="2">The sequence shown here is derived from an EMBL/GenBank/DDBJ whole genome shotgun (WGS) entry which is preliminary data.</text>
</comment>
<dbReference type="EMBL" id="QGNW01002612">
    <property type="protein sequence ID" value="RVW14717.1"/>
    <property type="molecule type" value="Genomic_DNA"/>
</dbReference>
<name>A0A438BUZ9_VITVI</name>
<proteinExistence type="predicted"/>
<sequence length="135" mass="15485">MSTELRVYTRHRFNSNIENNQVNLEHGQSSSPSSQNSDNLPMDSTPLPISDLDILIAIQKGVRNCTEHLIAKYLSSQRLLGQYKVFISNISHLFIARTIQEALGNSEWRSAVQEEINALLKIEHGKLLIFLRRRR</sequence>
<organism evidence="2 3">
    <name type="scientific">Vitis vinifera</name>
    <name type="common">Grape</name>
    <dbReference type="NCBI Taxonomy" id="29760"/>
    <lineage>
        <taxon>Eukaryota</taxon>
        <taxon>Viridiplantae</taxon>
        <taxon>Streptophyta</taxon>
        <taxon>Embryophyta</taxon>
        <taxon>Tracheophyta</taxon>
        <taxon>Spermatophyta</taxon>
        <taxon>Magnoliopsida</taxon>
        <taxon>eudicotyledons</taxon>
        <taxon>Gunneridae</taxon>
        <taxon>Pentapetalae</taxon>
        <taxon>rosids</taxon>
        <taxon>Vitales</taxon>
        <taxon>Vitaceae</taxon>
        <taxon>Viteae</taxon>
        <taxon>Vitis</taxon>
    </lineage>
</organism>
<feature type="compositionally biased region" description="Low complexity" evidence="1">
    <location>
        <begin position="28"/>
        <end position="37"/>
    </location>
</feature>
<evidence type="ECO:0000313" key="2">
    <source>
        <dbReference type="EMBL" id="RVW14717.1"/>
    </source>
</evidence>